<dbReference type="HOGENOM" id="CLU_990406_0_0_1"/>
<dbReference type="RefSeq" id="XP_013346626.1">
    <property type="nucleotide sequence ID" value="XM_013491172.1"/>
</dbReference>
<evidence type="ECO:0000313" key="2">
    <source>
        <dbReference type="EMBL" id="KEQ98276.1"/>
    </source>
</evidence>
<dbReference type="GeneID" id="25362633"/>
<evidence type="ECO:0000313" key="3">
    <source>
        <dbReference type="Proteomes" id="UP000030641"/>
    </source>
</evidence>
<sequence>MLQRLRVKVNGMLVSGKQYLTTRLATTLREYAESKLAEQSEQLRLPKFGAHNSDGPPTFNFGHNEGTQQALHNALDVLKDALSAKTGSKVASGVSFRDVDQDHRGHMFEPEHALIFDRTISQALRQRSSLHDTQPYRQRISFDSRPQTDEQPTSAADLDNDNASLLSDSDAETQPEDDASLRQEVVKLRQKNVLLEVELLGSQQDLRLLRLHAIGLENRLALTQLSMASLRDQIQHISQAQEEMSKKLHTVVNQTEKVPAESQSKLAFVLSWKSRNRKGGI</sequence>
<keyword evidence="3" id="KW-1185">Reference proteome</keyword>
<dbReference type="InParanoid" id="A0A074ZI92"/>
<name>A0A074ZI92_AURSE</name>
<organism evidence="2 3">
    <name type="scientific">Aureobasidium subglaciale (strain EXF-2481)</name>
    <name type="common">Aureobasidium pullulans var. subglaciale</name>
    <dbReference type="NCBI Taxonomy" id="1043005"/>
    <lineage>
        <taxon>Eukaryota</taxon>
        <taxon>Fungi</taxon>
        <taxon>Dikarya</taxon>
        <taxon>Ascomycota</taxon>
        <taxon>Pezizomycotina</taxon>
        <taxon>Dothideomycetes</taxon>
        <taxon>Dothideomycetidae</taxon>
        <taxon>Dothideales</taxon>
        <taxon>Saccotheciaceae</taxon>
        <taxon>Aureobasidium</taxon>
    </lineage>
</organism>
<gene>
    <name evidence="2" type="ORF">AUEXF2481DRAFT_2237</name>
</gene>
<dbReference type="OrthoDB" id="3916513at2759"/>
<dbReference type="AlphaFoldDB" id="A0A074ZI92"/>
<reference evidence="2 3" key="1">
    <citation type="journal article" date="2014" name="BMC Genomics">
        <title>Genome sequencing of four Aureobasidium pullulans varieties: biotechnological potential, stress tolerance, and description of new species.</title>
        <authorList>
            <person name="Gostin Ar C."/>
            <person name="Ohm R.A."/>
            <person name="Kogej T."/>
            <person name="Sonjak S."/>
            <person name="Turk M."/>
            <person name="Zajc J."/>
            <person name="Zalar P."/>
            <person name="Grube M."/>
            <person name="Sun H."/>
            <person name="Han J."/>
            <person name="Sharma A."/>
            <person name="Chiniquy J."/>
            <person name="Ngan C.Y."/>
            <person name="Lipzen A."/>
            <person name="Barry K."/>
            <person name="Grigoriev I.V."/>
            <person name="Gunde-Cimerman N."/>
        </authorList>
    </citation>
    <scope>NUCLEOTIDE SEQUENCE [LARGE SCALE GENOMIC DNA]</scope>
    <source>
        <strain evidence="2 3">EXF-2481</strain>
    </source>
</reference>
<protein>
    <submittedName>
        <fullName evidence="2">Uncharacterized protein</fullName>
    </submittedName>
</protein>
<dbReference type="Proteomes" id="UP000030641">
    <property type="component" value="Unassembled WGS sequence"/>
</dbReference>
<feature type="region of interest" description="Disordered" evidence="1">
    <location>
        <begin position="128"/>
        <end position="179"/>
    </location>
</feature>
<evidence type="ECO:0000256" key="1">
    <source>
        <dbReference type="SAM" id="MobiDB-lite"/>
    </source>
</evidence>
<feature type="compositionally biased region" description="Low complexity" evidence="1">
    <location>
        <begin position="154"/>
        <end position="168"/>
    </location>
</feature>
<feature type="compositionally biased region" description="Acidic residues" evidence="1">
    <location>
        <begin position="169"/>
        <end position="178"/>
    </location>
</feature>
<accession>A0A074ZI92</accession>
<proteinExistence type="predicted"/>
<dbReference type="EMBL" id="KL584752">
    <property type="protein sequence ID" value="KEQ98276.1"/>
    <property type="molecule type" value="Genomic_DNA"/>
</dbReference>